<keyword evidence="1" id="KW-0175">Coiled coil</keyword>
<name>A0AAU7Q2F5_9RICK</name>
<evidence type="ECO:0000313" key="2">
    <source>
        <dbReference type="EMBL" id="XBS67188.1"/>
    </source>
</evidence>
<accession>A0AAU7Q2F5</accession>
<gene>
    <name evidence="2" type="ORF">ABLO99_00205</name>
</gene>
<evidence type="ECO:0008006" key="3">
    <source>
        <dbReference type="Google" id="ProtNLM"/>
    </source>
</evidence>
<dbReference type="EMBL" id="CP157942">
    <property type="protein sequence ID" value="XBS67188.1"/>
    <property type="molecule type" value="Genomic_DNA"/>
</dbReference>
<organism evidence="2">
    <name type="scientific">Wolbachia endosymbiont of Armadillidium arcangelii</name>
    <dbReference type="NCBI Taxonomy" id="3158571"/>
    <lineage>
        <taxon>Bacteria</taxon>
        <taxon>Pseudomonadati</taxon>
        <taxon>Pseudomonadota</taxon>
        <taxon>Alphaproteobacteria</taxon>
        <taxon>Rickettsiales</taxon>
        <taxon>Anaplasmataceae</taxon>
        <taxon>Wolbachieae</taxon>
        <taxon>Wolbachia</taxon>
    </lineage>
</organism>
<dbReference type="RefSeq" id="WP_047759815.1">
    <property type="nucleotide sequence ID" value="NZ_CP157942.1"/>
</dbReference>
<dbReference type="AlphaFoldDB" id="A0AAU7Q2F5"/>
<sequence length="83" mass="9460">MDSRCKQAVLKVIATIETEISAIEEEINEHVNNYSHLKNMVENIKTIKGIGYLTAIAEMPSVDNFDNARQFAGLNPEHRFIRK</sequence>
<reference evidence="2" key="1">
    <citation type="submission" date="2024-06" db="EMBL/GenBank/DDBJ databases">
        <authorList>
            <person name="Dussert Y."/>
            <person name="Peccoud J."/>
            <person name="Pigeault R."/>
        </authorList>
    </citation>
    <scope>NUCLEOTIDE SEQUENCE</scope>
    <source>
        <strain evidence="2">WArc</strain>
    </source>
</reference>
<proteinExistence type="predicted"/>
<feature type="coiled-coil region" evidence="1">
    <location>
        <begin position="13"/>
        <end position="40"/>
    </location>
</feature>
<evidence type="ECO:0000256" key="1">
    <source>
        <dbReference type="SAM" id="Coils"/>
    </source>
</evidence>
<protein>
    <recommendedName>
        <fullName evidence="3">Transposase IS116/IS110/IS902 family protein</fullName>
    </recommendedName>
</protein>